<organism evidence="4 5">
    <name type="scientific">Brachionus calyciflorus</name>
    <dbReference type="NCBI Taxonomy" id="104777"/>
    <lineage>
        <taxon>Eukaryota</taxon>
        <taxon>Metazoa</taxon>
        <taxon>Spiralia</taxon>
        <taxon>Gnathifera</taxon>
        <taxon>Rotifera</taxon>
        <taxon>Eurotatoria</taxon>
        <taxon>Monogononta</taxon>
        <taxon>Pseudotrocha</taxon>
        <taxon>Ploima</taxon>
        <taxon>Brachionidae</taxon>
        <taxon>Brachionus</taxon>
    </lineage>
</organism>
<gene>
    <name evidence="4" type="ORF">OXX778_LOCUS6996</name>
</gene>
<dbReference type="Proteomes" id="UP000663879">
    <property type="component" value="Unassembled WGS sequence"/>
</dbReference>
<keyword evidence="5" id="KW-1185">Reference proteome</keyword>
<feature type="DNA-binding region" description="HMG box" evidence="1">
    <location>
        <begin position="65"/>
        <end position="127"/>
    </location>
</feature>
<reference evidence="4" key="1">
    <citation type="submission" date="2021-02" db="EMBL/GenBank/DDBJ databases">
        <authorList>
            <person name="Nowell W R."/>
        </authorList>
    </citation>
    <scope>NUCLEOTIDE SEQUENCE</scope>
    <source>
        <strain evidence="4">Ploen Becks lab</strain>
    </source>
</reference>
<dbReference type="GO" id="GO:0003677">
    <property type="term" value="F:DNA binding"/>
    <property type="evidence" value="ECO:0007669"/>
    <property type="project" value="UniProtKB-UniRule"/>
</dbReference>
<dbReference type="InterPro" id="IPR036910">
    <property type="entry name" value="HMG_box_dom_sf"/>
</dbReference>
<dbReference type="Gene3D" id="1.10.30.10">
    <property type="entry name" value="High mobility group box domain"/>
    <property type="match status" value="2"/>
</dbReference>
<accession>A0A813TN57</accession>
<dbReference type="SMART" id="SM00398">
    <property type="entry name" value="HMG"/>
    <property type="match status" value="2"/>
</dbReference>
<evidence type="ECO:0000256" key="2">
    <source>
        <dbReference type="SAM" id="MobiDB-lite"/>
    </source>
</evidence>
<keyword evidence="1" id="KW-0539">Nucleus</keyword>
<name>A0A813TN57_9BILA</name>
<dbReference type="SUPFAM" id="SSF47095">
    <property type="entry name" value="HMG-box"/>
    <property type="match status" value="2"/>
</dbReference>
<dbReference type="OrthoDB" id="5550281at2759"/>
<feature type="DNA-binding region" description="HMG box" evidence="1">
    <location>
        <begin position="168"/>
        <end position="239"/>
    </location>
</feature>
<sequence length="287" mass="34191">MFLISNLFKKALTLAPKIEIPSKELTGGLFKELITKARQRGSQIPKNYDEIFNEQFIQNYYSIVKKSRTNAYKIFSSENYIKGSKPREEVQRIAKIWNSMHEKQKQPYEKRVNKIKEEQNKELKKLLSTLKNDELKYFKDKIRDLNQKRIKLLQKCLFKKKKIELKRPKQSPSAFILYVNHLIKTKNIDMISANIEASKTWKTLEESEQKVNKFTLFIKYIDEAKRLYDDYRLKLNEWENKMIFEGKLEMIPKERGRKIKLALGVETHEKKSKKKKETTKSKSTVSN</sequence>
<evidence type="ECO:0000256" key="1">
    <source>
        <dbReference type="PROSITE-ProRule" id="PRU00267"/>
    </source>
</evidence>
<proteinExistence type="predicted"/>
<evidence type="ECO:0000313" key="4">
    <source>
        <dbReference type="EMBL" id="CAF0811483.1"/>
    </source>
</evidence>
<keyword evidence="1" id="KW-0238">DNA-binding</keyword>
<feature type="region of interest" description="Disordered" evidence="2">
    <location>
        <begin position="262"/>
        <end position="287"/>
    </location>
</feature>
<dbReference type="InterPro" id="IPR009071">
    <property type="entry name" value="HMG_box_dom"/>
</dbReference>
<dbReference type="AlphaFoldDB" id="A0A813TN57"/>
<dbReference type="GO" id="GO:0005634">
    <property type="term" value="C:nucleus"/>
    <property type="evidence" value="ECO:0007669"/>
    <property type="project" value="UniProtKB-UniRule"/>
</dbReference>
<evidence type="ECO:0000259" key="3">
    <source>
        <dbReference type="PROSITE" id="PS50118"/>
    </source>
</evidence>
<dbReference type="EMBL" id="CAJNOC010000866">
    <property type="protein sequence ID" value="CAF0811483.1"/>
    <property type="molecule type" value="Genomic_DNA"/>
</dbReference>
<feature type="domain" description="HMG box" evidence="3">
    <location>
        <begin position="168"/>
        <end position="239"/>
    </location>
</feature>
<protein>
    <recommendedName>
        <fullName evidence="3">HMG box domain-containing protein</fullName>
    </recommendedName>
</protein>
<comment type="caution">
    <text evidence="4">The sequence shown here is derived from an EMBL/GenBank/DDBJ whole genome shotgun (WGS) entry which is preliminary data.</text>
</comment>
<evidence type="ECO:0000313" key="5">
    <source>
        <dbReference type="Proteomes" id="UP000663879"/>
    </source>
</evidence>
<dbReference type="PROSITE" id="PS50118">
    <property type="entry name" value="HMG_BOX_2"/>
    <property type="match status" value="2"/>
</dbReference>
<feature type="domain" description="HMG box" evidence="3">
    <location>
        <begin position="65"/>
        <end position="127"/>
    </location>
</feature>